<name>A0A1I7ZGY2_9BILA</name>
<proteinExistence type="predicted"/>
<dbReference type="AlphaFoldDB" id="A0A1I7ZGY2"/>
<evidence type="ECO:0000313" key="1">
    <source>
        <dbReference type="Proteomes" id="UP000095287"/>
    </source>
</evidence>
<accession>A0A1I7ZGY2</accession>
<keyword evidence="1" id="KW-1185">Reference proteome</keyword>
<organism evidence="1 2">
    <name type="scientific">Steinernema glaseri</name>
    <dbReference type="NCBI Taxonomy" id="37863"/>
    <lineage>
        <taxon>Eukaryota</taxon>
        <taxon>Metazoa</taxon>
        <taxon>Ecdysozoa</taxon>
        <taxon>Nematoda</taxon>
        <taxon>Chromadorea</taxon>
        <taxon>Rhabditida</taxon>
        <taxon>Tylenchina</taxon>
        <taxon>Panagrolaimomorpha</taxon>
        <taxon>Strongyloidoidea</taxon>
        <taxon>Steinernematidae</taxon>
        <taxon>Steinernema</taxon>
    </lineage>
</organism>
<dbReference type="Proteomes" id="UP000095287">
    <property type="component" value="Unplaced"/>
</dbReference>
<protein>
    <submittedName>
        <fullName evidence="2">Ovule protein</fullName>
    </submittedName>
</protein>
<evidence type="ECO:0000313" key="2">
    <source>
        <dbReference type="WBParaSite" id="L893_g2609.t1"/>
    </source>
</evidence>
<reference evidence="2" key="1">
    <citation type="submission" date="2016-11" db="UniProtKB">
        <authorList>
            <consortium name="WormBaseParasite"/>
        </authorList>
    </citation>
    <scope>IDENTIFICATION</scope>
</reference>
<sequence length="66" mass="7666">MYVNFGCSVDARLGTNKPYFTLHQMILFASFRHLQSVRLDLETIRTYQPLPSVPVVFCTIHTRPHT</sequence>
<dbReference type="WBParaSite" id="L893_g2609.t1">
    <property type="protein sequence ID" value="L893_g2609.t1"/>
    <property type="gene ID" value="L893_g2609"/>
</dbReference>